<dbReference type="EMBL" id="JBBNAG010000006">
    <property type="protein sequence ID" value="KAK9126199.1"/>
    <property type="molecule type" value="Genomic_DNA"/>
</dbReference>
<comment type="similarity">
    <text evidence="1">Belongs to the IUNH family.</text>
</comment>
<evidence type="ECO:0000256" key="1">
    <source>
        <dbReference type="ARBA" id="ARBA00009176"/>
    </source>
</evidence>
<evidence type="ECO:0000313" key="4">
    <source>
        <dbReference type="Proteomes" id="UP001419268"/>
    </source>
</evidence>
<reference evidence="3 4" key="1">
    <citation type="submission" date="2024-01" db="EMBL/GenBank/DDBJ databases">
        <title>Genome assemblies of Stephania.</title>
        <authorList>
            <person name="Yang L."/>
        </authorList>
    </citation>
    <scope>NUCLEOTIDE SEQUENCE [LARGE SCALE GENOMIC DNA]</scope>
    <source>
        <strain evidence="3">JXDWG</strain>
        <tissue evidence="3">Leaf</tissue>
    </source>
</reference>
<dbReference type="Proteomes" id="UP001419268">
    <property type="component" value="Unassembled WGS sequence"/>
</dbReference>
<dbReference type="Gene3D" id="3.90.245.10">
    <property type="entry name" value="Ribonucleoside hydrolase-like"/>
    <property type="match status" value="1"/>
</dbReference>
<dbReference type="GO" id="GO:0016799">
    <property type="term" value="F:hydrolase activity, hydrolyzing N-glycosyl compounds"/>
    <property type="evidence" value="ECO:0007669"/>
    <property type="project" value="InterPro"/>
</dbReference>
<comment type="caution">
    <text evidence="3">The sequence shown here is derived from an EMBL/GenBank/DDBJ whole genome shotgun (WGS) entry which is preliminary data.</text>
</comment>
<dbReference type="PANTHER" id="PTHR46692">
    <property type="entry name" value="INOSINE-URIDINE PREFERRING NUCLEOSIDE HYDROLASE FAMILY PROTEIN"/>
    <property type="match status" value="1"/>
</dbReference>
<gene>
    <name evidence="3" type="ORF">Scep_015045</name>
</gene>
<accession>A0AAP0J2F2</accession>
<dbReference type="InterPro" id="IPR001910">
    <property type="entry name" value="Inosine/uridine_hydrolase_dom"/>
</dbReference>
<evidence type="ECO:0000259" key="2">
    <source>
        <dbReference type="Pfam" id="PF01156"/>
    </source>
</evidence>
<dbReference type="AlphaFoldDB" id="A0AAP0J2F2"/>
<name>A0AAP0J2F2_9MAGN</name>
<sequence>MWKSLTLRYTAENLVKYEAPRDTDHPELRQPLAFEVWQSISKLMKPGSKITMLTSGPLSNLAQIILKDKNASLLIESVFVVGGHISHGNNDKGNVFTVPSNKYAEFNMFLDHPWSHWRCSNSHYYEL</sequence>
<keyword evidence="4" id="KW-1185">Reference proteome</keyword>
<protein>
    <recommendedName>
        <fullName evidence="2">Inosine/uridine-preferring nucleoside hydrolase domain-containing protein</fullName>
    </recommendedName>
</protein>
<organism evidence="3 4">
    <name type="scientific">Stephania cephalantha</name>
    <dbReference type="NCBI Taxonomy" id="152367"/>
    <lineage>
        <taxon>Eukaryota</taxon>
        <taxon>Viridiplantae</taxon>
        <taxon>Streptophyta</taxon>
        <taxon>Embryophyta</taxon>
        <taxon>Tracheophyta</taxon>
        <taxon>Spermatophyta</taxon>
        <taxon>Magnoliopsida</taxon>
        <taxon>Ranunculales</taxon>
        <taxon>Menispermaceae</taxon>
        <taxon>Menispermoideae</taxon>
        <taxon>Cissampelideae</taxon>
        <taxon>Stephania</taxon>
    </lineage>
</organism>
<dbReference type="PANTHER" id="PTHR46692:SF1">
    <property type="entry name" value="NUCLEOSIDE HYDROLASE 3-RELATED"/>
    <property type="match status" value="1"/>
</dbReference>
<dbReference type="InterPro" id="IPR036452">
    <property type="entry name" value="Ribo_hydro-like"/>
</dbReference>
<dbReference type="SUPFAM" id="SSF53590">
    <property type="entry name" value="Nucleoside hydrolase"/>
    <property type="match status" value="1"/>
</dbReference>
<dbReference type="Pfam" id="PF01156">
    <property type="entry name" value="IU_nuc_hydro"/>
    <property type="match status" value="1"/>
</dbReference>
<evidence type="ECO:0000313" key="3">
    <source>
        <dbReference type="EMBL" id="KAK9126199.1"/>
    </source>
</evidence>
<feature type="domain" description="Inosine/uridine-preferring nucleoside hydrolase" evidence="2">
    <location>
        <begin position="27"/>
        <end position="111"/>
    </location>
</feature>
<proteinExistence type="inferred from homology"/>